<sequence length="88" mass="10085">MRIDKFLKVSRIIKRRTLAKEVCDGGRIQVNGRPAKAGTEIKVGDRVVIQFPRKRLEIEIKAVKDSARVEEAPTLYEVLQEEFTSETE</sequence>
<keyword evidence="2 5" id="KW-0699">rRNA-binding</keyword>
<evidence type="ECO:0000313" key="8">
    <source>
        <dbReference type="Proteomes" id="UP000366051"/>
    </source>
</evidence>
<keyword evidence="1 5" id="KW-0820">tRNA-binding</keyword>
<dbReference type="KEGG" id="hcv:FTV88_2620"/>
<protein>
    <recommendedName>
        <fullName evidence="5">RQC P-site tRNA stabilizing factor</fullName>
        <shortName evidence="5">RqcP</shortName>
    </recommendedName>
    <alternativeName>
        <fullName evidence="5">Ribosome-associated protein quality control protein P</fullName>
    </alternativeName>
</protein>
<evidence type="ECO:0000256" key="5">
    <source>
        <dbReference type="HAMAP-Rule" id="MF_00871"/>
    </source>
</evidence>
<dbReference type="EMBL" id="CP045875">
    <property type="protein sequence ID" value="QGG48713.1"/>
    <property type="molecule type" value="Genomic_DNA"/>
</dbReference>
<dbReference type="Gene3D" id="3.10.290.10">
    <property type="entry name" value="RNA-binding S4 domain"/>
    <property type="match status" value="1"/>
</dbReference>
<dbReference type="HAMAP" id="MF_00871">
    <property type="entry name" value="RqcP"/>
    <property type="match status" value="1"/>
</dbReference>
<comment type="subunit">
    <text evidence="5">Associates with stalled 50S ribosomal subunits. Binds to RqcH, 23S rRNA and the P-site tRNA. Does not require RqcH for association with 50S subunits.</text>
</comment>
<organism evidence="7 8">
    <name type="scientific">Heliorestis convoluta</name>
    <dbReference type="NCBI Taxonomy" id="356322"/>
    <lineage>
        <taxon>Bacteria</taxon>
        <taxon>Bacillati</taxon>
        <taxon>Bacillota</taxon>
        <taxon>Clostridia</taxon>
        <taxon>Eubacteriales</taxon>
        <taxon>Heliobacteriaceae</taxon>
        <taxon>Heliorestis</taxon>
    </lineage>
</organism>
<evidence type="ECO:0000256" key="1">
    <source>
        <dbReference type="ARBA" id="ARBA00022555"/>
    </source>
</evidence>
<comment type="similarity">
    <text evidence="5">Belongs to the RqcP family.</text>
</comment>
<dbReference type="SMART" id="SM00363">
    <property type="entry name" value="S4"/>
    <property type="match status" value="1"/>
</dbReference>
<dbReference type="PIRSF" id="PIRSF038881">
    <property type="entry name" value="RNAbp_HP1423"/>
    <property type="match status" value="1"/>
</dbReference>
<name>A0A5Q2N477_9FIRM</name>
<dbReference type="SUPFAM" id="SSF55174">
    <property type="entry name" value="Alpha-L RNA-binding motif"/>
    <property type="match status" value="1"/>
</dbReference>
<keyword evidence="3 5" id="KW-0694">RNA-binding</keyword>
<keyword evidence="4 5" id="KW-0648">Protein biosynthesis</keyword>
<keyword evidence="8" id="KW-1185">Reference proteome</keyword>
<dbReference type="InterPro" id="IPR036986">
    <property type="entry name" value="S4_RNA-bd_sf"/>
</dbReference>
<feature type="domain" description="RNA-binding S4" evidence="6">
    <location>
        <begin position="1"/>
        <end position="64"/>
    </location>
</feature>
<dbReference type="CDD" id="cd00165">
    <property type="entry name" value="S4"/>
    <property type="match status" value="1"/>
</dbReference>
<evidence type="ECO:0000256" key="3">
    <source>
        <dbReference type="ARBA" id="ARBA00022884"/>
    </source>
</evidence>
<dbReference type="GO" id="GO:0000049">
    <property type="term" value="F:tRNA binding"/>
    <property type="evidence" value="ECO:0007669"/>
    <property type="project" value="UniProtKB-UniRule"/>
</dbReference>
<evidence type="ECO:0000259" key="6">
    <source>
        <dbReference type="SMART" id="SM00363"/>
    </source>
</evidence>
<evidence type="ECO:0000313" key="7">
    <source>
        <dbReference type="EMBL" id="QGG48713.1"/>
    </source>
</evidence>
<evidence type="ECO:0000256" key="4">
    <source>
        <dbReference type="ARBA" id="ARBA00022917"/>
    </source>
</evidence>
<dbReference type="RefSeq" id="WP_153725828.1">
    <property type="nucleotide sequence ID" value="NZ_CP045875.1"/>
</dbReference>
<dbReference type="GO" id="GO:0019843">
    <property type="term" value="F:rRNA binding"/>
    <property type="evidence" value="ECO:0007669"/>
    <property type="project" value="UniProtKB-UniRule"/>
</dbReference>
<dbReference type="OrthoDB" id="9805210at2"/>
<dbReference type="PROSITE" id="PS50889">
    <property type="entry name" value="S4"/>
    <property type="match status" value="1"/>
</dbReference>
<dbReference type="Pfam" id="PF01479">
    <property type="entry name" value="S4"/>
    <property type="match status" value="1"/>
</dbReference>
<dbReference type="GO" id="GO:0072344">
    <property type="term" value="P:rescue of stalled ribosome"/>
    <property type="evidence" value="ECO:0007669"/>
    <property type="project" value="UniProtKB-UniRule"/>
</dbReference>
<proteinExistence type="inferred from homology"/>
<dbReference type="AlphaFoldDB" id="A0A5Q2N477"/>
<dbReference type="GO" id="GO:0043023">
    <property type="term" value="F:ribosomal large subunit binding"/>
    <property type="evidence" value="ECO:0007669"/>
    <property type="project" value="UniProtKB-UniRule"/>
</dbReference>
<gene>
    <name evidence="5" type="primary">rqcP</name>
    <name evidence="7" type="ORF">FTV88_2620</name>
</gene>
<dbReference type="InterPro" id="IPR025490">
    <property type="entry name" value="RqcP"/>
</dbReference>
<dbReference type="Proteomes" id="UP000366051">
    <property type="component" value="Chromosome"/>
</dbReference>
<reference evidence="8" key="1">
    <citation type="submission" date="2019-11" db="EMBL/GenBank/DDBJ databases">
        <title>Genome sequence of Heliorestis convoluta strain HH, an alkaliphilic and minimalistic phototrophic bacterium from a soda lake in Egypt.</title>
        <authorList>
            <person name="Dewey E.D."/>
            <person name="Stokes L.M."/>
            <person name="Burchell B.M."/>
            <person name="Shaffer K.N."/>
            <person name="Huntington A.M."/>
            <person name="Baker J.M."/>
            <person name="Nadendla S."/>
            <person name="Giglio M.G."/>
            <person name="Touchman J.W."/>
            <person name="Blankenship R.E."/>
            <person name="Madigan M.T."/>
            <person name="Sattley W.M."/>
        </authorList>
    </citation>
    <scope>NUCLEOTIDE SEQUENCE [LARGE SCALE GENOMIC DNA]</scope>
    <source>
        <strain evidence="8">HH</strain>
    </source>
</reference>
<accession>A0A5Q2N477</accession>
<evidence type="ECO:0000256" key="2">
    <source>
        <dbReference type="ARBA" id="ARBA00022730"/>
    </source>
</evidence>
<comment type="function">
    <text evidence="5">Key component of the ribosome quality control system (RQC), a ribosome-associated complex that mediates the extraction of incompletely synthesized nascent chains from stalled ribosomes and their subsequent degradation. RqcH recruits Ala-charged tRNA, and with RqcP directs the elongation of stalled nascent chains on 50S ribosomal subunits, leading to non-templated C-terminal alanine extensions (Ala tail). The Ala tail promotes nascent chain degradation. RqcP is associated with the translocation-like movement of the peptidyl-tRNA from the A-site into the P-site.</text>
</comment>
<dbReference type="InterPro" id="IPR002942">
    <property type="entry name" value="S4_RNA-bd"/>
</dbReference>